<feature type="signal peptide" evidence="12">
    <location>
        <begin position="1"/>
        <end position="28"/>
    </location>
</feature>
<dbReference type="GO" id="GO:0006952">
    <property type="term" value="P:defense response"/>
    <property type="evidence" value="ECO:0007669"/>
    <property type="project" value="UniProtKB-ARBA"/>
</dbReference>
<dbReference type="Pfam" id="PF00560">
    <property type="entry name" value="LRR_1"/>
    <property type="match status" value="8"/>
</dbReference>
<evidence type="ECO:0000256" key="4">
    <source>
        <dbReference type="ARBA" id="ARBA00022614"/>
    </source>
</evidence>
<dbReference type="GO" id="GO:0005886">
    <property type="term" value="C:plasma membrane"/>
    <property type="evidence" value="ECO:0007669"/>
    <property type="project" value="UniProtKB-SubCell"/>
</dbReference>
<dbReference type="OMA" id="IPRMICE"/>
<dbReference type="Gramene" id="mRNA:HanXRQr2_Chr10g0429901">
    <property type="protein sequence ID" value="CDS:HanXRQr2_Chr10g0429901.1"/>
    <property type="gene ID" value="HanXRQr2_Chr10g0429901"/>
</dbReference>
<evidence type="ECO:0000313" key="16">
    <source>
        <dbReference type="Proteomes" id="UP000215914"/>
    </source>
</evidence>
<evidence type="ECO:0000256" key="10">
    <source>
        <dbReference type="ARBA" id="ARBA00023170"/>
    </source>
</evidence>
<evidence type="ECO:0000256" key="3">
    <source>
        <dbReference type="ARBA" id="ARBA00022475"/>
    </source>
</evidence>
<sequence>MRTQLSFLGFLIPFYLIFFGLDMMLVSAQCQINQHSVLIQLKNTLQFDSSHSTKLVSWNPNTTDCCTWGGVTCSINGQVIGLDLSNETISSGINDSSVLFNLKNLESLNLAENDFHLRKIPSRLGNLASLLYLNLSNSGFSGQIPGELSLLTRLDTLVLSSNKLEGEFPRSIFELQKLSILLLSSNNLSGTVSMEDFQDRLSNLTTLDLSYNNLSIITSDNITLVNHFPNLSILRLASCNLLKFPNPGNQSRLTLLDLSNNKIEGNIPKWICNASYLKILDLSNNRLNGTIPQCLIEFGRNLAVLDLAHNDLIGQIEGTFPSNCGLNILDLRGNSLEGKIPQSLVNCTMLQFLNLANNMMNDTYPCSLGDNTKLRGLVLRSNRFHGSMRCGQNQHDKWSNLQILDIAHNSFSGVVPAEFLLQWRAMMTGTVVYTAIDISDNQFSGVIPLTIGRLKALYFLNVSHNEFTGSIPPSIGDLSQLETLDMSTNKLTGEIPYSLTRLSFLSYLNLSYNQLQGRIPDGIQLSTFGNDSYIGNEGLCGFPLSKACPRSIAPVPI</sequence>
<evidence type="ECO:0000256" key="5">
    <source>
        <dbReference type="ARBA" id="ARBA00022692"/>
    </source>
</evidence>
<dbReference type="Pfam" id="PF08263">
    <property type="entry name" value="LRRNT_2"/>
    <property type="match status" value="1"/>
</dbReference>
<dbReference type="PANTHER" id="PTHR48061">
    <property type="entry name" value="LEUCINE-RICH REPEAT RECEPTOR PROTEIN KINASE EMS1-LIKE-RELATED"/>
    <property type="match status" value="1"/>
</dbReference>
<dbReference type="STRING" id="4232.A0A251TJ20"/>
<evidence type="ECO:0000256" key="8">
    <source>
        <dbReference type="ARBA" id="ARBA00022989"/>
    </source>
</evidence>
<evidence type="ECO:0000256" key="12">
    <source>
        <dbReference type="SAM" id="SignalP"/>
    </source>
</evidence>
<protein>
    <submittedName>
        <fullName evidence="14">Leucine-rich repeat-containing, plant-type, leucine-rich repeat domain superfamily</fullName>
    </submittedName>
    <submittedName>
        <fullName evidence="15">Putative receptor like protein 48</fullName>
    </submittedName>
</protein>
<evidence type="ECO:0000256" key="11">
    <source>
        <dbReference type="ARBA" id="ARBA00023180"/>
    </source>
</evidence>
<keyword evidence="6 12" id="KW-0732">Signal</keyword>
<feature type="chain" id="PRO_5012422595" evidence="12">
    <location>
        <begin position="29"/>
        <end position="557"/>
    </location>
</feature>
<dbReference type="FunFam" id="3.80.10.10:FF:000400">
    <property type="entry name" value="Nuclear pore complex protein NUP107"/>
    <property type="match status" value="1"/>
</dbReference>
<dbReference type="Gene3D" id="3.80.10.10">
    <property type="entry name" value="Ribonuclease Inhibitor"/>
    <property type="match status" value="2"/>
</dbReference>
<keyword evidence="11" id="KW-0325">Glycoprotein</keyword>
<keyword evidence="10 15" id="KW-0675">Receptor</keyword>
<evidence type="ECO:0000256" key="7">
    <source>
        <dbReference type="ARBA" id="ARBA00022737"/>
    </source>
</evidence>
<comment type="subcellular location">
    <subcellularLocation>
        <location evidence="1">Cell membrane</location>
        <topology evidence="1">Single-pass type I membrane protein</topology>
    </subcellularLocation>
</comment>
<evidence type="ECO:0000256" key="2">
    <source>
        <dbReference type="ARBA" id="ARBA00009592"/>
    </source>
</evidence>
<dbReference type="GO" id="GO:0051707">
    <property type="term" value="P:response to other organism"/>
    <property type="evidence" value="ECO:0007669"/>
    <property type="project" value="UniProtKB-ARBA"/>
</dbReference>
<dbReference type="SUPFAM" id="SSF52058">
    <property type="entry name" value="L domain-like"/>
    <property type="match status" value="2"/>
</dbReference>
<dbReference type="PROSITE" id="PS51450">
    <property type="entry name" value="LRR"/>
    <property type="match status" value="1"/>
</dbReference>
<keyword evidence="7" id="KW-0677">Repeat</keyword>
<dbReference type="InterPro" id="IPR001611">
    <property type="entry name" value="Leu-rich_rpt"/>
</dbReference>
<dbReference type="PANTHER" id="PTHR48061:SF51">
    <property type="entry name" value="RECEPTOR LIKE PROTEIN 30-LIKE"/>
    <property type="match status" value="1"/>
</dbReference>
<dbReference type="PRINTS" id="PR00019">
    <property type="entry name" value="LEURICHRPT"/>
</dbReference>
<dbReference type="InterPro" id="IPR013210">
    <property type="entry name" value="LRR_N_plant-typ"/>
</dbReference>
<keyword evidence="5" id="KW-0812">Transmembrane</keyword>
<keyword evidence="4" id="KW-0433">Leucine-rich repeat</keyword>
<name>A0A251TJ20_HELAN</name>
<dbReference type="FunFam" id="3.80.10.10:FF:000213">
    <property type="entry name" value="Tyrosine-sulfated glycopeptide receptor 1"/>
    <property type="match status" value="1"/>
</dbReference>
<evidence type="ECO:0000256" key="1">
    <source>
        <dbReference type="ARBA" id="ARBA00004251"/>
    </source>
</evidence>
<keyword evidence="16" id="KW-1185">Reference proteome</keyword>
<evidence type="ECO:0000313" key="14">
    <source>
        <dbReference type="EMBL" id="KAF5785546.1"/>
    </source>
</evidence>
<dbReference type="Proteomes" id="UP000215914">
    <property type="component" value="Chromosome 10"/>
</dbReference>
<dbReference type="Pfam" id="PF13855">
    <property type="entry name" value="LRR_8"/>
    <property type="match status" value="1"/>
</dbReference>
<gene>
    <name evidence="15" type="primary">AtRLP48</name>
    <name evidence="15" type="ORF">HannXRQ_Chr10g0291451</name>
    <name evidence="14" type="ORF">HanXRQr2_Chr10g0429901</name>
</gene>
<dbReference type="SMART" id="SM00369">
    <property type="entry name" value="LRR_TYP"/>
    <property type="match status" value="5"/>
</dbReference>
<keyword evidence="8" id="KW-1133">Transmembrane helix</keyword>
<dbReference type="InterPro" id="IPR046956">
    <property type="entry name" value="RLP23-like"/>
</dbReference>
<organism evidence="15 16">
    <name type="scientific">Helianthus annuus</name>
    <name type="common">Common sunflower</name>
    <dbReference type="NCBI Taxonomy" id="4232"/>
    <lineage>
        <taxon>Eukaryota</taxon>
        <taxon>Viridiplantae</taxon>
        <taxon>Streptophyta</taxon>
        <taxon>Embryophyta</taxon>
        <taxon>Tracheophyta</taxon>
        <taxon>Spermatophyta</taxon>
        <taxon>Magnoliopsida</taxon>
        <taxon>eudicotyledons</taxon>
        <taxon>Gunneridae</taxon>
        <taxon>Pentapetalae</taxon>
        <taxon>asterids</taxon>
        <taxon>campanulids</taxon>
        <taxon>Asterales</taxon>
        <taxon>Asteraceae</taxon>
        <taxon>Asteroideae</taxon>
        <taxon>Heliantheae alliance</taxon>
        <taxon>Heliantheae</taxon>
        <taxon>Helianthus</taxon>
    </lineage>
</organism>
<dbReference type="InterPro" id="IPR032675">
    <property type="entry name" value="LRR_dom_sf"/>
</dbReference>
<dbReference type="FunFam" id="3.80.10.10:FF:000041">
    <property type="entry name" value="LRR receptor-like serine/threonine-protein kinase ERECTA"/>
    <property type="match status" value="1"/>
</dbReference>
<evidence type="ECO:0000313" key="15">
    <source>
        <dbReference type="EMBL" id="OTG10779.1"/>
    </source>
</evidence>
<keyword evidence="3" id="KW-1003">Cell membrane</keyword>
<feature type="domain" description="Leucine-rich repeat-containing N-terminal plant-type" evidence="13">
    <location>
        <begin position="34"/>
        <end position="74"/>
    </location>
</feature>
<reference evidence="15" key="2">
    <citation type="submission" date="2017-02" db="EMBL/GenBank/DDBJ databases">
        <title>Sunflower complete genome.</title>
        <authorList>
            <person name="Langlade N."/>
            <person name="Munos S."/>
        </authorList>
    </citation>
    <scope>NUCLEOTIDE SEQUENCE [LARGE SCALE GENOMIC DNA]</scope>
    <source>
        <tissue evidence="15">Leaves</tissue>
    </source>
</reference>
<dbReference type="EMBL" id="MNCJ02000325">
    <property type="protein sequence ID" value="KAF5785546.1"/>
    <property type="molecule type" value="Genomic_DNA"/>
</dbReference>
<dbReference type="OrthoDB" id="1394818at2759"/>
<reference evidence="14" key="3">
    <citation type="submission" date="2020-06" db="EMBL/GenBank/DDBJ databases">
        <title>Helianthus annuus Genome sequencing and assembly Release 2.</title>
        <authorList>
            <person name="Gouzy J."/>
            <person name="Langlade N."/>
            <person name="Munos S."/>
        </authorList>
    </citation>
    <scope>NUCLEOTIDE SEQUENCE</scope>
    <source>
        <tissue evidence="14">Leaves</tissue>
    </source>
</reference>
<keyword evidence="9" id="KW-0472">Membrane</keyword>
<evidence type="ECO:0000259" key="13">
    <source>
        <dbReference type="Pfam" id="PF08263"/>
    </source>
</evidence>
<dbReference type="AlphaFoldDB" id="A0A251TJ20"/>
<comment type="similarity">
    <text evidence="2">Belongs to the RLP family.</text>
</comment>
<proteinExistence type="inferred from homology"/>
<evidence type="ECO:0000256" key="6">
    <source>
        <dbReference type="ARBA" id="ARBA00022729"/>
    </source>
</evidence>
<evidence type="ECO:0000256" key="9">
    <source>
        <dbReference type="ARBA" id="ARBA00023136"/>
    </source>
</evidence>
<dbReference type="InParanoid" id="A0A251TJ20"/>
<reference evidence="14 16" key="1">
    <citation type="journal article" date="2017" name="Nature">
        <title>The sunflower genome provides insights into oil metabolism, flowering and Asterid evolution.</title>
        <authorList>
            <person name="Badouin H."/>
            <person name="Gouzy J."/>
            <person name="Grassa C.J."/>
            <person name="Murat F."/>
            <person name="Staton S.E."/>
            <person name="Cottret L."/>
            <person name="Lelandais-Briere C."/>
            <person name="Owens G.L."/>
            <person name="Carrere S."/>
            <person name="Mayjonade B."/>
            <person name="Legrand L."/>
            <person name="Gill N."/>
            <person name="Kane N.C."/>
            <person name="Bowers J.E."/>
            <person name="Hubner S."/>
            <person name="Bellec A."/>
            <person name="Berard A."/>
            <person name="Berges H."/>
            <person name="Blanchet N."/>
            <person name="Boniface M.C."/>
            <person name="Brunel D."/>
            <person name="Catrice O."/>
            <person name="Chaidir N."/>
            <person name="Claudel C."/>
            <person name="Donnadieu C."/>
            <person name="Faraut T."/>
            <person name="Fievet G."/>
            <person name="Helmstetter N."/>
            <person name="King M."/>
            <person name="Knapp S.J."/>
            <person name="Lai Z."/>
            <person name="Le Paslier M.C."/>
            <person name="Lippi Y."/>
            <person name="Lorenzon L."/>
            <person name="Mandel J.R."/>
            <person name="Marage G."/>
            <person name="Marchand G."/>
            <person name="Marquand E."/>
            <person name="Bret-Mestries E."/>
            <person name="Morien E."/>
            <person name="Nambeesan S."/>
            <person name="Nguyen T."/>
            <person name="Pegot-Espagnet P."/>
            <person name="Pouilly N."/>
            <person name="Raftis F."/>
            <person name="Sallet E."/>
            <person name="Schiex T."/>
            <person name="Thomas J."/>
            <person name="Vandecasteele C."/>
            <person name="Vares D."/>
            <person name="Vear F."/>
            <person name="Vautrin S."/>
            <person name="Crespi M."/>
            <person name="Mangin B."/>
            <person name="Burke J.M."/>
            <person name="Salse J."/>
            <person name="Munos S."/>
            <person name="Vincourt P."/>
            <person name="Rieseberg L.H."/>
            <person name="Langlade N.B."/>
        </authorList>
    </citation>
    <scope>NUCLEOTIDE SEQUENCE [LARGE SCALE GENOMIC DNA]</scope>
    <source>
        <strain evidence="16">cv. SF193</strain>
        <tissue evidence="14">Leaves</tissue>
    </source>
</reference>
<accession>A0A251TJ20</accession>
<dbReference type="InterPro" id="IPR003591">
    <property type="entry name" value="Leu-rich_rpt_typical-subtyp"/>
</dbReference>
<dbReference type="EMBL" id="CM007899">
    <property type="protein sequence ID" value="OTG10779.1"/>
    <property type="molecule type" value="Genomic_DNA"/>
</dbReference>